<keyword evidence="6" id="KW-0456">Lyase</keyword>
<dbReference type="Pfam" id="PF00484">
    <property type="entry name" value="Pro_CA"/>
    <property type="match status" value="1"/>
</dbReference>
<evidence type="ECO:0000256" key="3">
    <source>
        <dbReference type="ARBA" id="ARBA00012925"/>
    </source>
</evidence>
<dbReference type="AlphaFoldDB" id="A0A8S9JWL5"/>
<dbReference type="InterPro" id="IPR015892">
    <property type="entry name" value="Carbonic_anhydrase_CS"/>
</dbReference>
<dbReference type="GO" id="GO:0004089">
    <property type="term" value="F:carbonate dehydratase activity"/>
    <property type="evidence" value="ECO:0007669"/>
    <property type="project" value="UniProtKB-EC"/>
</dbReference>
<evidence type="ECO:0000256" key="2">
    <source>
        <dbReference type="ARBA" id="ARBA00006217"/>
    </source>
</evidence>
<evidence type="ECO:0000256" key="7">
    <source>
        <dbReference type="ARBA" id="ARBA00048348"/>
    </source>
</evidence>
<dbReference type="SUPFAM" id="SSF53056">
    <property type="entry name" value="beta-carbonic anhydrase, cab"/>
    <property type="match status" value="1"/>
</dbReference>
<comment type="function">
    <text evidence="1">Reversible hydration of carbon dioxide.</text>
</comment>
<dbReference type="PANTHER" id="PTHR11002:SF19">
    <property type="entry name" value="BETA CARBONIC ANHYDRASE 6, MITOCHONDRIAL"/>
    <property type="match status" value="1"/>
</dbReference>
<dbReference type="PANTHER" id="PTHR11002">
    <property type="entry name" value="CARBONIC ANHYDRASE"/>
    <property type="match status" value="1"/>
</dbReference>
<keyword evidence="5 8" id="KW-0862">Zinc</keyword>
<reference evidence="9" key="1">
    <citation type="submission" date="2019-12" db="EMBL/GenBank/DDBJ databases">
        <title>Genome sequencing and annotation of Brassica cretica.</title>
        <authorList>
            <person name="Studholme D.J."/>
            <person name="Sarris P.F."/>
        </authorList>
    </citation>
    <scope>NUCLEOTIDE SEQUENCE</scope>
    <source>
        <strain evidence="9">PFS-102/07</strain>
        <tissue evidence="9">Leaf</tissue>
    </source>
</reference>
<dbReference type="SMART" id="SM00947">
    <property type="entry name" value="Pro_CA"/>
    <property type="match status" value="1"/>
</dbReference>
<comment type="caution">
    <text evidence="9">The sequence shown here is derived from an EMBL/GenBank/DDBJ whole genome shotgun (WGS) entry which is preliminary data.</text>
</comment>
<dbReference type="EMBL" id="QGKY02000246">
    <property type="protein sequence ID" value="KAF2586404.1"/>
    <property type="molecule type" value="Genomic_DNA"/>
</dbReference>
<dbReference type="GO" id="GO:0015976">
    <property type="term" value="P:carbon utilization"/>
    <property type="evidence" value="ECO:0007669"/>
    <property type="project" value="InterPro"/>
</dbReference>
<evidence type="ECO:0000256" key="4">
    <source>
        <dbReference type="ARBA" id="ARBA00022799"/>
    </source>
</evidence>
<dbReference type="FunFam" id="3.40.1050.10:FF:000003">
    <property type="entry name" value="Carbonic anhydrase"/>
    <property type="match status" value="1"/>
</dbReference>
<proteinExistence type="inferred from homology"/>
<organism evidence="9">
    <name type="scientific">Brassica cretica</name>
    <name type="common">Mustard</name>
    <dbReference type="NCBI Taxonomy" id="69181"/>
    <lineage>
        <taxon>Eukaryota</taxon>
        <taxon>Viridiplantae</taxon>
        <taxon>Streptophyta</taxon>
        <taxon>Embryophyta</taxon>
        <taxon>Tracheophyta</taxon>
        <taxon>Spermatophyta</taxon>
        <taxon>Magnoliopsida</taxon>
        <taxon>eudicotyledons</taxon>
        <taxon>Gunneridae</taxon>
        <taxon>Pentapetalae</taxon>
        <taxon>rosids</taxon>
        <taxon>malvids</taxon>
        <taxon>Brassicales</taxon>
        <taxon>Brassicaceae</taxon>
        <taxon>Brassiceae</taxon>
        <taxon>Brassica</taxon>
    </lineage>
</organism>
<feature type="binding site" evidence="8">
    <location>
        <position position="290"/>
    </location>
    <ligand>
        <name>Zn(2+)</name>
        <dbReference type="ChEBI" id="CHEBI:29105"/>
    </ligand>
</feature>
<evidence type="ECO:0000256" key="1">
    <source>
        <dbReference type="ARBA" id="ARBA00002904"/>
    </source>
</evidence>
<evidence type="ECO:0000256" key="5">
    <source>
        <dbReference type="ARBA" id="ARBA00022833"/>
    </source>
</evidence>
<gene>
    <name evidence="9" type="ORF">F2Q70_00036255</name>
</gene>
<dbReference type="EC" id="4.2.1.1" evidence="3"/>
<evidence type="ECO:0000256" key="8">
    <source>
        <dbReference type="PIRSR" id="PIRSR601765-1"/>
    </source>
</evidence>
<dbReference type="GO" id="GO:0008270">
    <property type="term" value="F:zinc ion binding"/>
    <property type="evidence" value="ECO:0007669"/>
    <property type="project" value="InterPro"/>
</dbReference>
<evidence type="ECO:0000256" key="6">
    <source>
        <dbReference type="ARBA" id="ARBA00023239"/>
    </source>
</evidence>
<comment type="catalytic activity">
    <reaction evidence="7">
        <text>hydrogencarbonate + H(+) = CO2 + H2O</text>
        <dbReference type="Rhea" id="RHEA:10748"/>
        <dbReference type="ChEBI" id="CHEBI:15377"/>
        <dbReference type="ChEBI" id="CHEBI:15378"/>
        <dbReference type="ChEBI" id="CHEBI:16526"/>
        <dbReference type="ChEBI" id="CHEBI:17544"/>
        <dbReference type="EC" id="4.2.1.1"/>
    </reaction>
</comment>
<feature type="binding site" evidence="8">
    <location>
        <position position="293"/>
    </location>
    <ligand>
        <name>Zn(2+)</name>
        <dbReference type="ChEBI" id="CHEBI:29105"/>
    </ligand>
</feature>
<dbReference type="InterPro" id="IPR036874">
    <property type="entry name" value="Carbonic_anhydrase_sf"/>
</dbReference>
<keyword evidence="8" id="KW-0479">Metal-binding</keyword>
<dbReference type="InterPro" id="IPR001765">
    <property type="entry name" value="Carbonic_anhydrase"/>
</dbReference>
<dbReference type="PROSITE" id="PS00705">
    <property type="entry name" value="PROK_CO2_ANHYDRASE_2"/>
    <property type="match status" value="1"/>
</dbReference>
<accession>A0A8S9JWL5</accession>
<comment type="cofactor">
    <cofactor evidence="8">
        <name>Zn(2+)</name>
        <dbReference type="ChEBI" id="CHEBI:29105"/>
    </cofactor>
    <text evidence="8">Binds 1 zinc ion per subunit.</text>
</comment>
<name>A0A8S9JWL5_BRACR</name>
<keyword evidence="4" id="KW-0702">S-nitrosylation</keyword>
<evidence type="ECO:0000313" key="9">
    <source>
        <dbReference type="EMBL" id="KAF2586404.1"/>
    </source>
</evidence>
<sequence length="407" mass="46804">MALTLCGRARRLVSVSATSVYSNGRLQRLQQTGSNRFQLGEAKAIRLLPRRTNMVQELGSREEFMQENRDTETSYDFLGEMRQRFLRFKRQKYLPQIEKFQALAVAQSPKDFNLVKLLPSEMLPISSRPGRARRLVSVSATSVYSNGRLQRLQQTGSNRFQLGEAKAIRLLPRRTNMVQELGSREEFMQENRDTETSYDFLGEMRQRFLRFKRQKYLPQIEKFQALAVAQSPKVSETQQNYSGFQPGEAFTIRNVANLITPIQNGPTETNSALEFAVTTLQVENIIVMGHSNCGGIAALMNHQNHLEQPSSLVERWVMNGKAAKLRTQEASSHLSFDEQCRNCEKESIKDSVMNLITYPWIRDRVKSGEVKIHGCYYNLSDCSLEKWKLSSDKNSNEFYVSDKEIWN</sequence>
<protein>
    <recommendedName>
        <fullName evidence="3">carbonic anhydrase</fullName>
        <ecNumber evidence="3">4.2.1.1</ecNumber>
    </recommendedName>
</protein>
<comment type="similarity">
    <text evidence="2">Belongs to the beta-class carbonic anhydrase family.</text>
</comment>
<dbReference type="Gene3D" id="3.40.1050.10">
    <property type="entry name" value="Carbonic anhydrase"/>
    <property type="match status" value="1"/>
</dbReference>